<keyword evidence="3" id="KW-1185">Reference proteome</keyword>
<keyword evidence="1" id="KW-1133">Transmembrane helix</keyword>
<reference evidence="2 3" key="1">
    <citation type="submission" date="2019-08" db="EMBL/GenBank/DDBJ databases">
        <title>The genome of the soybean aphid Biotype 1, its phylome, world population structure and adaptation to the North American continent.</title>
        <authorList>
            <person name="Giordano R."/>
            <person name="Donthu R.K."/>
            <person name="Hernandez A.G."/>
            <person name="Wright C.L."/>
            <person name="Zimin A.V."/>
        </authorList>
    </citation>
    <scope>NUCLEOTIDE SEQUENCE [LARGE SCALE GENOMIC DNA]</scope>
    <source>
        <tissue evidence="2">Whole aphids</tissue>
    </source>
</reference>
<gene>
    <name evidence="2" type="ORF">AGLY_013129</name>
</gene>
<sequence length="235" mass="27051">MYTLIVYQLNPKIIYLRPDRDVVCFISNDLFGHLYYYQIDIIIIIIITIIYENFVSCYFDDGSKTKKINSILSVLIGDRTISRICDAVVYAAYYIIIIINIIIFIIIINIIIFIIIIIIIFNACGCLSSSFDITGFNDNNIIVIKFARSIVAVRPLVKISLISLDFTIDLHIVLSRIGTTVVREMYNNMRVCKYMARQGGEEDKKNNQYHVLTNDRVKHPMSLSLFMIMYCGIGI</sequence>
<evidence type="ECO:0000313" key="2">
    <source>
        <dbReference type="EMBL" id="KAE9526481.1"/>
    </source>
</evidence>
<keyword evidence="1" id="KW-0472">Membrane</keyword>
<evidence type="ECO:0000256" key="1">
    <source>
        <dbReference type="SAM" id="Phobius"/>
    </source>
</evidence>
<accession>A0A6G0T5F1</accession>
<dbReference type="EMBL" id="VYZN01000054">
    <property type="protein sequence ID" value="KAE9526481.1"/>
    <property type="molecule type" value="Genomic_DNA"/>
</dbReference>
<proteinExistence type="predicted"/>
<dbReference type="Proteomes" id="UP000475862">
    <property type="component" value="Unassembled WGS sequence"/>
</dbReference>
<protein>
    <submittedName>
        <fullName evidence="2">Uncharacterized protein</fullName>
    </submittedName>
</protein>
<comment type="caution">
    <text evidence="2">The sequence shown here is derived from an EMBL/GenBank/DDBJ whole genome shotgun (WGS) entry which is preliminary data.</text>
</comment>
<dbReference type="AlphaFoldDB" id="A0A6G0T5F1"/>
<organism evidence="2 3">
    <name type="scientific">Aphis glycines</name>
    <name type="common">Soybean aphid</name>
    <dbReference type="NCBI Taxonomy" id="307491"/>
    <lineage>
        <taxon>Eukaryota</taxon>
        <taxon>Metazoa</taxon>
        <taxon>Ecdysozoa</taxon>
        <taxon>Arthropoda</taxon>
        <taxon>Hexapoda</taxon>
        <taxon>Insecta</taxon>
        <taxon>Pterygota</taxon>
        <taxon>Neoptera</taxon>
        <taxon>Paraneoptera</taxon>
        <taxon>Hemiptera</taxon>
        <taxon>Sternorrhyncha</taxon>
        <taxon>Aphidomorpha</taxon>
        <taxon>Aphidoidea</taxon>
        <taxon>Aphididae</taxon>
        <taxon>Aphidini</taxon>
        <taxon>Aphis</taxon>
        <taxon>Aphis</taxon>
    </lineage>
</organism>
<feature type="transmembrane region" description="Helical" evidence="1">
    <location>
        <begin position="35"/>
        <end position="59"/>
    </location>
</feature>
<feature type="transmembrane region" description="Helical" evidence="1">
    <location>
        <begin position="88"/>
        <end position="121"/>
    </location>
</feature>
<evidence type="ECO:0000313" key="3">
    <source>
        <dbReference type="Proteomes" id="UP000475862"/>
    </source>
</evidence>
<name>A0A6G0T5F1_APHGL</name>
<keyword evidence="1" id="KW-0812">Transmembrane</keyword>